<dbReference type="GO" id="GO:0008289">
    <property type="term" value="F:lipid binding"/>
    <property type="evidence" value="ECO:0007669"/>
    <property type="project" value="InterPro"/>
</dbReference>
<dbReference type="GO" id="GO:0005615">
    <property type="term" value="C:extracellular space"/>
    <property type="evidence" value="ECO:0007669"/>
    <property type="project" value="TreeGrafter"/>
</dbReference>
<dbReference type="SMART" id="SM00328">
    <property type="entry name" value="BPI1"/>
    <property type="match status" value="1"/>
</dbReference>
<dbReference type="InterPro" id="IPR017943">
    <property type="entry name" value="Bactericidal_perm-incr_a/b_dom"/>
</dbReference>
<organism evidence="2 3">
    <name type="scientific">Steinernema carpocapsae</name>
    <name type="common">Entomopathogenic nematode</name>
    <dbReference type="NCBI Taxonomy" id="34508"/>
    <lineage>
        <taxon>Eukaryota</taxon>
        <taxon>Metazoa</taxon>
        <taxon>Ecdysozoa</taxon>
        <taxon>Nematoda</taxon>
        <taxon>Chromadorea</taxon>
        <taxon>Rhabditida</taxon>
        <taxon>Tylenchina</taxon>
        <taxon>Panagrolaimomorpha</taxon>
        <taxon>Strongyloidoidea</taxon>
        <taxon>Steinernematidae</taxon>
        <taxon>Steinernema</taxon>
    </lineage>
</organism>
<dbReference type="Gene3D" id="3.15.10.10">
    <property type="entry name" value="Bactericidal permeability-increasing protein, domain 1"/>
    <property type="match status" value="1"/>
</dbReference>
<dbReference type="Gene3D" id="3.15.20.10">
    <property type="entry name" value="Bactericidal permeability-increasing protein, domain 2"/>
    <property type="match status" value="1"/>
</dbReference>
<gene>
    <name evidence="2" type="ORF">L596_019155</name>
</gene>
<feature type="domain" description="Lipid-binding serum glycoprotein N-terminal" evidence="1">
    <location>
        <begin position="28"/>
        <end position="255"/>
    </location>
</feature>
<evidence type="ECO:0000259" key="1">
    <source>
        <dbReference type="SMART" id="SM00328"/>
    </source>
</evidence>
<sequence length="471" mass="52235">MRTIAVLNTSLTPQSSLSSCKRPTAEVQLNQRGVDSISKVGIEVLNKQLPGKRISDFEGRFSKLDGSYKLSGIQISKFFLDSKKSKVSLQPKNAVNVKVHGLAFDFEGNYDLKGKIGFIPFESKGSFVAQTVKASAEVTVEVDSNVGRPKLKLVGCSTDIGFFSISFQKGIVEEILKIFEELIGNILKKDLDVVICQQVDSIVSEDVDKFIESIPLEFGFLAGFHFDYALHENSEVVDDSMVALPLDTKFWFDGHKYDSGIPKPSRVVSRLSRPEMFCAAFDGPAFFGSAAYAFQVSPRSHFVIDHDLLKHVSLKIQKFFRCDCADEMCIGQILPTIQKHCKNGASLQFETNATAYVESAFGPNGLFVTVNANGTLEMVFPDDTSFDVGDVGAQIVIHIDNYLTLKKSHGNLFLRGNLVLIDARILFYSSIGRLPEILLNMIFYEAIAPVIRQINDHFNVGVEIPNWVVFP</sequence>
<dbReference type="PANTHER" id="PTHR10504">
    <property type="entry name" value="BACTERICIDAL PERMEABILITY-INCREASING BPI PROTEIN-RELATED"/>
    <property type="match status" value="1"/>
</dbReference>
<evidence type="ECO:0000313" key="2">
    <source>
        <dbReference type="EMBL" id="TKR78337.1"/>
    </source>
</evidence>
<dbReference type="InterPro" id="IPR032942">
    <property type="entry name" value="BPI/LBP/Plunc"/>
</dbReference>
<protein>
    <recommendedName>
        <fullName evidence="1">Lipid-binding serum glycoprotein N-terminal domain-containing protein</fullName>
    </recommendedName>
</protein>
<dbReference type="PANTHER" id="PTHR10504:SF131">
    <property type="entry name" value="BPI2 DOMAIN-CONTAINING PROTEIN"/>
    <property type="match status" value="1"/>
</dbReference>
<dbReference type="Proteomes" id="UP000298663">
    <property type="component" value="Unassembled WGS sequence"/>
</dbReference>
<accession>A0A4U5N6V6</accession>
<dbReference type="EMBL" id="AZBU02000005">
    <property type="protein sequence ID" value="TKR78337.1"/>
    <property type="molecule type" value="Genomic_DNA"/>
</dbReference>
<dbReference type="OrthoDB" id="5822849at2759"/>
<dbReference type="SUPFAM" id="SSF55394">
    <property type="entry name" value="Bactericidal permeability-increasing protein, BPI"/>
    <property type="match status" value="1"/>
</dbReference>
<reference evidence="2 3" key="1">
    <citation type="journal article" date="2015" name="Genome Biol.">
        <title>Comparative genomics of Steinernema reveals deeply conserved gene regulatory networks.</title>
        <authorList>
            <person name="Dillman A.R."/>
            <person name="Macchietto M."/>
            <person name="Porter C.F."/>
            <person name="Rogers A."/>
            <person name="Williams B."/>
            <person name="Antoshechkin I."/>
            <person name="Lee M.M."/>
            <person name="Goodwin Z."/>
            <person name="Lu X."/>
            <person name="Lewis E.E."/>
            <person name="Goodrich-Blair H."/>
            <person name="Stock S.P."/>
            <person name="Adams B.J."/>
            <person name="Sternberg P.W."/>
            <person name="Mortazavi A."/>
        </authorList>
    </citation>
    <scope>NUCLEOTIDE SEQUENCE [LARGE SCALE GENOMIC DNA]</scope>
    <source>
        <strain evidence="2 3">ALL</strain>
    </source>
</reference>
<keyword evidence="3" id="KW-1185">Reference proteome</keyword>
<dbReference type="AlphaFoldDB" id="A0A4U5N6V6"/>
<proteinExistence type="predicted"/>
<dbReference type="InterPro" id="IPR017942">
    <property type="entry name" value="Lipid-bd_serum_glycop_N"/>
</dbReference>
<reference evidence="2 3" key="2">
    <citation type="journal article" date="2019" name="G3 (Bethesda)">
        <title>Hybrid Assembly of the Genome of the Entomopathogenic Nematode Steinernema carpocapsae Identifies the X-Chromosome.</title>
        <authorList>
            <person name="Serra L."/>
            <person name="Macchietto M."/>
            <person name="Macias-Munoz A."/>
            <person name="McGill C.J."/>
            <person name="Rodriguez I.M."/>
            <person name="Rodriguez B."/>
            <person name="Murad R."/>
            <person name="Mortazavi A."/>
        </authorList>
    </citation>
    <scope>NUCLEOTIDE SEQUENCE [LARGE SCALE GENOMIC DNA]</scope>
    <source>
        <strain evidence="2 3">ALL</strain>
    </source>
</reference>
<comment type="caution">
    <text evidence="2">The sequence shown here is derived from an EMBL/GenBank/DDBJ whole genome shotgun (WGS) entry which is preliminary data.</text>
</comment>
<evidence type="ECO:0000313" key="3">
    <source>
        <dbReference type="Proteomes" id="UP000298663"/>
    </source>
</evidence>
<dbReference type="PROSITE" id="PS51257">
    <property type="entry name" value="PROKAR_LIPOPROTEIN"/>
    <property type="match status" value="1"/>
</dbReference>
<dbReference type="Pfam" id="PF01273">
    <property type="entry name" value="LBP_BPI_CETP"/>
    <property type="match status" value="1"/>
</dbReference>
<name>A0A4U5N6V6_STECR</name>